<evidence type="ECO:0000256" key="1">
    <source>
        <dbReference type="SAM" id="MobiDB-lite"/>
    </source>
</evidence>
<dbReference type="EMBL" id="JAGMWT010000012">
    <property type="protein sequence ID" value="KAH7118790.1"/>
    <property type="molecule type" value="Genomic_DNA"/>
</dbReference>
<dbReference type="AlphaFoldDB" id="A0A9P9IGS6"/>
<protein>
    <recommendedName>
        <fullName evidence="4">NYN domain-containing protein</fullName>
    </recommendedName>
</protein>
<dbReference type="GO" id="GO:0031267">
    <property type="term" value="F:small GTPase binding"/>
    <property type="evidence" value="ECO:0007669"/>
    <property type="project" value="TreeGrafter"/>
</dbReference>
<organism evidence="2 3">
    <name type="scientific">Dendryphion nanum</name>
    <dbReference type="NCBI Taxonomy" id="256645"/>
    <lineage>
        <taxon>Eukaryota</taxon>
        <taxon>Fungi</taxon>
        <taxon>Dikarya</taxon>
        <taxon>Ascomycota</taxon>
        <taxon>Pezizomycotina</taxon>
        <taxon>Dothideomycetes</taxon>
        <taxon>Pleosporomycetidae</taxon>
        <taxon>Pleosporales</taxon>
        <taxon>Torulaceae</taxon>
        <taxon>Dendryphion</taxon>
    </lineage>
</organism>
<dbReference type="GO" id="GO:0005085">
    <property type="term" value="F:guanyl-nucleotide exchange factor activity"/>
    <property type="evidence" value="ECO:0007669"/>
    <property type="project" value="TreeGrafter"/>
</dbReference>
<dbReference type="GO" id="GO:0005634">
    <property type="term" value="C:nucleus"/>
    <property type="evidence" value="ECO:0007669"/>
    <property type="project" value="TreeGrafter"/>
</dbReference>
<accession>A0A9P9IGS6</accession>
<dbReference type="Gene3D" id="3.40.50.1010">
    <property type="entry name" value="5'-nuclease"/>
    <property type="match status" value="1"/>
</dbReference>
<proteinExistence type="predicted"/>
<dbReference type="CDD" id="cd18724">
    <property type="entry name" value="PIN_LabA-like"/>
    <property type="match status" value="1"/>
</dbReference>
<comment type="caution">
    <text evidence="2">The sequence shown here is derived from an EMBL/GenBank/DDBJ whole genome shotgun (WGS) entry which is preliminary data.</text>
</comment>
<feature type="region of interest" description="Disordered" evidence="1">
    <location>
        <begin position="347"/>
        <end position="368"/>
    </location>
</feature>
<feature type="compositionally biased region" description="Polar residues" evidence="1">
    <location>
        <begin position="347"/>
        <end position="357"/>
    </location>
</feature>
<evidence type="ECO:0000313" key="2">
    <source>
        <dbReference type="EMBL" id="KAH7118790.1"/>
    </source>
</evidence>
<reference evidence="2" key="1">
    <citation type="journal article" date="2021" name="Nat. Commun.">
        <title>Genetic determinants of endophytism in the Arabidopsis root mycobiome.</title>
        <authorList>
            <person name="Mesny F."/>
            <person name="Miyauchi S."/>
            <person name="Thiergart T."/>
            <person name="Pickel B."/>
            <person name="Atanasova L."/>
            <person name="Karlsson M."/>
            <person name="Huettel B."/>
            <person name="Barry K.W."/>
            <person name="Haridas S."/>
            <person name="Chen C."/>
            <person name="Bauer D."/>
            <person name="Andreopoulos W."/>
            <person name="Pangilinan J."/>
            <person name="LaButti K."/>
            <person name="Riley R."/>
            <person name="Lipzen A."/>
            <person name="Clum A."/>
            <person name="Drula E."/>
            <person name="Henrissat B."/>
            <person name="Kohler A."/>
            <person name="Grigoriev I.V."/>
            <person name="Martin F.M."/>
            <person name="Hacquard S."/>
        </authorList>
    </citation>
    <scope>NUCLEOTIDE SEQUENCE</scope>
    <source>
        <strain evidence="2">MPI-CAGE-CH-0243</strain>
    </source>
</reference>
<dbReference type="GO" id="GO:0006606">
    <property type="term" value="P:protein import into nucleus"/>
    <property type="evidence" value="ECO:0007669"/>
    <property type="project" value="TreeGrafter"/>
</dbReference>
<sequence length="467" mass="52220">MPRPPNNPWGFDAVIEFIGSDCFDVGAREPLSPPRSPHGTGTATDALSPKRKSLKSLGSFTNLFERLGISLDIATPNGPDDPVPSLIDDLGESGDAADSPEDDVDITNSEPDRKTVNDSLAGMSKKKRKRARKRAEKTRKAEELLQVSEERQQLIQIIERKVEKNAQESTKTDLFGKQQSRSNVGAKIRPATPAPQTLSARPREDRHFDFFTKLMEEFPEDKKWLVSPMRLTSDKSSPEGIHIFVDASNILIGFKESLKRTRNPSFDMSFDCLALLLERRRPVAKRVYAGSTRLTGPLASAEKFADLAGDVGYQMDIYEQVYKVREQTESQRFFKDVDRMGWAKATQIRTGSGSDSETGPPPTTPSAPKWVEQGVDESLHLKMCQSILDVEVPSTMVLATGDGAAAEYSDGFLAHVERALKKGWKVELVSWKQQTNGGYKNKKFRAKWGDAFRMIELDEYLQWMVDS</sequence>
<feature type="region of interest" description="Disordered" evidence="1">
    <location>
        <begin position="25"/>
        <end position="50"/>
    </location>
</feature>
<dbReference type="Proteomes" id="UP000700596">
    <property type="component" value="Unassembled WGS sequence"/>
</dbReference>
<gene>
    <name evidence="2" type="ORF">B0J11DRAFT_440919</name>
</gene>
<feature type="region of interest" description="Disordered" evidence="1">
    <location>
        <begin position="72"/>
        <end position="141"/>
    </location>
</feature>
<feature type="region of interest" description="Disordered" evidence="1">
    <location>
        <begin position="169"/>
        <end position="201"/>
    </location>
</feature>
<evidence type="ECO:0000313" key="3">
    <source>
        <dbReference type="Proteomes" id="UP000700596"/>
    </source>
</evidence>
<keyword evidence="3" id="KW-1185">Reference proteome</keyword>
<dbReference type="InterPro" id="IPR007681">
    <property type="entry name" value="Mog1"/>
</dbReference>
<dbReference type="PANTHER" id="PTHR15837">
    <property type="entry name" value="RAN GUANINE NUCLEOTIDE RELEASE FACTOR"/>
    <property type="match status" value="1"/>
</dbReference>
<dbReference type="OrthoDB" id="5590473at2759"/>
<feature type="compositionally biased region" description="Basic residues" evidence="1">
    <location>
        <begin position="124"/>
        <end position="137"/>
    </location>
</feature>
<name>A0A9P9IGS6_9PLEO</name>
<dbReference type="PANTHER" id="PTHR15837:SF5">
    <property type="entry name" value="NYN DOMAIN-CONTAINING PROTEIN"/>
    <property type="match status" value="1"/>
</dbReference>
<evidence type="ECO:0008006" key="4">
    <source>
        <dbReference type="Google" id="ProtNLM"/>
    </source>
</evidence>